<keyword evidence="4" id="KW-1185">Reference proteome</keyword>
<protein>
    <submittedName>
        <fullName evidence="3">T9SS type A sorting domain-containing protein</fullName>
    </submittedName>
</protein>
<dbReference type="OrthoDB" id="1652165at2"/>
<dbReference type="InterPro" id="IPR013783">
    <property type="entry name" value="Ig-like_fold"/>
</dbReference>
<dbReference type="Gene3D" id="2.130.10.10">
    <property type="entry name" value="YVTN repeat-like/Quinoprotein amine dehydrogenase"/>
    <property type="match status" value="2"/>
</dbReference>
<dbReference type="InterPro" id="IPR015943">
    <property type="entry name" value="WD40/YVTN_repeat-like_dom_sf"/>
</dbReference>
<dbReference type="InterPro" id="IPR026444">
    <property type="entry name" value="Secre_tail"/>
</dbReference>
<dbReference type="SUPFAM" id="SSF110296">
    <property type="entry name" value="Oligoxyloglucan reducing end-specific cellobiohydrolase"/>
    <property type="match status" value="1"/>
</dbReference>
<feature type="domain" description="PKD" evidence="2">
    <location>
        <begin position="889"/>
        <end position="933"/>
    </location>
</feature>
<dbReference type="NCBIfam" id="TIGR04183">
    <property type="entry name" value="Por_Secre_tail"/>
    <property type="match status" value="1"/>
</dbReference>
<keyword evidence="1" id="KW-0732">Signal</keyword>
<evidence type="ECO:0000256" key="1">
    <source>
        <dbReference type="ARBA" id="ARBA00022729"/>
    </source>
</evidence>
<dbReference type="EMBL" id="CP061813">
    <property type="protein sequence ID" value="QOD60892.1"/>
    <property type="molecule type" value="Genomic_DNA"/>
</dbReference>
<proteinExistence type="predicted"/>
<accession>A0A7L8AFX8</accession>
<name>A0A7L8AFX8_9FLAO</name>
<dbReference type="SUPFAM" id="SSF49299">
    <property type="entry name" value="PKD domain"/>
    <property type="match status" value="1"/>
</dbReference>
<dbReference type="InterPro" id="IPR045474">
    <property type="entry name" value="GEVED"/>
</dbReference>
<dbReference type="Pfam" id="PF18962">
    <property type="entry name" value="Por_Secre_tail"/>
    <property type="match status" value="1"/>
</dbReference>
<organism evidence="3 4">
    <name type="scientific">Polaribacter haliotis</name>
    <dbReference type="NCBI Taxonomy" id="1888915"/>
    <lineage>
        <taxon>Bacteria</taxon>
        <taxon>Pseudomonadati</taxon>
        <taxon>Bacteroidota</taxon>
        <taxon>Flavobacteriia</taxon>
        <taxon>Flavobacteriales</taxon>
        <taxon>Flavobacteriaceae</taxon>
    </lineage>
</organism>
<dbReference type="RefSeq" id="WP_088354050.1">
    <property type="nucleotide sequence ID" value="NZ_CP061813.1"/>
</dbReference>
<gene>
    <name evidence="3" type="ORF">H9I45_00135</name>
</gene>
<dbReference type="Gene3D" id="2.60.40.10">
    <property type="entry name" value="Immunoglobulins"/>
    <property type="match status" value="1"/>
</dbReference>
<evidence type="ECO:0000313" key="4">
    <source>
        <dbReference type="Proteomes" id="UP000516764"/>
    </source>
</evidence>
<evidence type="ECO:0000313" key="3">
    <source>
        <dbReference type="EMBL" id="QOD60892.1"/>
    </source>
</evidence>
<dbReference type="InterPro" id="IPR000601">
    <property type="entry name" value="PKD_dom"/>
</dbReference>
<sequence>MKNLLLLLLTLIIFSCKNQTQKELIFLNKNAYEVPVWEEMLLEDKIKFSDVISAFKAYKSNNILDKETIEHFEKLEKRVKEHLGEDGFYTSQLYDYKELLKYRKAIRVKKEEAPVANSLSLLNTVTKQIPNVNNLGNWKNMGPFGNPEVKWSATGNGALDYIEMHPTNPAIMYVCARNGGLWKTINYGKNWIPQTDYFASNSTTCVEVCEENPAILYLGTGGDQKIWYSSDEGNSWENRSTGISGAIYEIKSDPSNSNRALAATTGGLFLTIDSGQNWTLKVAGSYTDIDVTDNWDLIIVSDANDNIDPILSFSKDKGDTFTASTITTNYEKVDKMYVALHKPKTGATKVFAYGIKNDNNPTRFIGFWKSDFTPNPTDGTSFFDFKEVKHPTYNYPNGPVPLTVADNTEGYNAETSDYYGSVNPYSGGTWISDFYVSPTNPDRFITLREKIWSSGDGGIIWEQKPSYGSSNWADNRFITTNVAKDSIFWCNDGGVWAAKESEFFPTEEEVSASGLSRWYFMNRSIVPKNGDICIIEGSQMDVSQLNKGVFMTGGQDLGQFFTRNGRDSHVASADVYRGRIKPTDDSKFITGSLLVNLDGGTDVFSVYNNIEPDHFNADKLYGFTTSNTTSGQGDVRLVRSPEGKDGWLVNNFKGENSANSGGHNWTATNNNWETISFASVGVTSVRSGTFEQSRANKEIAFFGDEVGNRLFFTANLSDKNPTWTEVTNAPKANKYRIATHQFNENIIVLATNIGAFISKDKGENWRKIATLPTTNPSAVLMDKNTSEGIYVSTSLTVYYIDENLTEWTEFNKGLPLQNVSDMRIAYYPDGDHRLYVSKYGRGVWASSLQSVLNNEQKPIADFSLFGNQLNVISVGEEVKFLDQSLNANSLKWTVENGTDVYNLPNKKDPSLTLSKKGFYKVTLVATNENGSSTKVKEQFINVLEEPVVNCSLDDTQTLPWYKGFGTISINEDTYNVNKRNFYVKTDKLFILQEGSSNTLATNNRHASYNFYSKAWIDFNNDGNFDATEEIASSNGKDATLIGNFTIPTDAVLSKQITLRFASLESNNPPTACQDEYTRQTIDFKIIIQPKPNFNVTHTILSENSVKLQTNFTNGKNVKEAGFVYSRFDGNLTVENSNTSTFNTALSNEDNFSKTIENLDYNGVYYYIPFIINEYGVFYGDKGNFELEKYKIPSLESQYASINLDNKWELKGVIYPEGNNLDKIFIDYGTSDFSNSIELDPTSYPIDQNFEVVAEIENNELKQQKFRVRILKGDQTYVSNPTVFKKNEGYCTPTVDSNKWYKKISKVTFNGISKSSSSNASYEDFSDIIFNVSEGISYPISVEDSYNSGYDMSYIVYIDYNNDGDFNGINETVAFGTPNASIFEADITIPTENVLVNKNLKMRVVAYGNSASPCNINTGQFEDYTIKIDRNIWEGTVSADWDTPENWSLNAVPTITTNVSIDKRATNNPVANGDIHVNNLHLKDNKGLTVNGATTNNGIIEISSGASFITKKPVSGTIKYSRDLSEKDKWYLVSPPVKNVDIKTLIEGHYFAKGSGTNIGIATYKNDGSAWNYFNENATGSLTSGKGYSVRLLGPNQISFSGNMITRNVWYSINTTVSNFNLIGNPYPSYLAVNNSANASANLLKKNTFDNDFLEEATIWVWNQSLNSGKGDYEAINHASKSRFIAPTEAFFVKSKGNQKFIFAQNTQYHQETDAFYKVEGNRFEIKLNVNDGVSASSTEIFYIDGTTKGWDNGFDSTIFEGSTNNLKVYSELVSDNENQKLKIQSLPTSKFQEMVIPIGLNVEENATVTFTIETKNMPSGFDIFLEDRVLNSYTKLRKTEDNVVIDLVRKEHRNRFFIHVKTSQVLATKDFNDTSVKLYYSENTKHINILGVLEDNAKIQLFDAQGKEVFSKRFKGNGTNKVFVPTLSAGVYIAKITNKNNKSVTKKILVK</sequence>
<dbReference type="PROSITE" id="PS51257">
    <property type="entry name" value="PROKAR_LIPOPROTEIN"/>
    <property type="match status" value="1"/>
</dbReference>
<dbReference type="Pfam" id="PF20009">
    <property type="entry name" value="GEVED"/>
    <property type="match status" value="2"/>
</dbReference>
<dbReference type="KEGG" id="phal:H9I45_00135"/>
<dbReference type="Proteomes" id="UP000516764">
    <property type="component" value="Chromosome"/>
</dbReference>
<dbReference type="InterPro" id="IPR035986">
    <property type="entry name" value="PKD_dom_sf"/>
</dbReference>
<dbReference type="PROSITE" id="PS50093">
    <property type="entry name" value="PKD"/>
    <property type="match status" value="1"/>
</dbReference>
<evidence type="ECO:0000259" key="2">
    <source>
        <dbReference type="PROSITE" id="PS50093"/>
    </source>
</evidence>
<reference evidence="3 4" key="1">
    <citation type="journal article" date="2016" name="Int. J. Syst. Evol. Microbiol.">
        <title>Polaribacter haliotis sp. nov., isolated from the gut of abalone Haliotis discus hannai.</title>
        <authorList>
            <person name="Kim Y.O."/>
            <person name="Park I.S."/>
            <person name="Park S."/>
            <person name="Nam B.H."/>
            <person name="Park J.M."/>
            <person name="Kim D.G."/>
            <person name="Yoon J.H."/>
        </authorList>
    </citation>
    <scope>NUCLEOTIDE SEQUENCE [LARGE SCALE GENOMIC DNA]</scope>
    <source>
        <strain evidence="3 4">KCTC 52418</strain>
    </source>
</reference>